<organism evidence="7">
    <name type="scientific">freshwater metagenome</name>
    <dbReference type="NCBI Taxonomy" id="449393"/>
    <lineage>
        <taxon>unclassified sequences</taxon>
        <taxon>metagenomes</taxon>
        <taxon>ecological metagenomes</taxon>
    </lineage>
</organism>
<evidence type="ECO:0000256" key="3">
    <source>
        <dbReference type="ARBA" id="ARBA00022801"/>
    </source>
</evidence>
<accession>A0A6J6DV13</accession>
<proteinExistence type="predicted"/>
<evidence type="ECO:0000256" key="1">
    <source>
        <dbReference type="ARBA" id="ARBA00022670"/>
    </source>
</evidence>
<dbReference type="PANTHER" id="PTHR34858">
    <property type="entry name" value="CYSO-CYSTEINE PEPTIDASE"/>
    <property type="match status" value="1"/>
</dbReference>
<dbReference type="InterPro" id="IPR051929">
    <property type="entry name" value="VirAsm_ModProt"/>
</dbReference>
<dbReference type="PROSITE" id="PS50249">
    <property type="entry name" value="MPN"/>
    <property type="match status" value="1"/>
</dbReference>
<keyword evidence="1" id="KW-0645">Protease</keyword>
<dbReference type="InterPro" id="IPR028090">
    <property type="entry name" value="JAB_dom_prok"/>
</dbReference>
<keyword evidence="3" id="KW-0378">Hydrolase</keyword>
<evidence type="ECO:0000256" key="2">
    <source>
        <dbReference type="ARBA" id="ARBA00022723"/>
    </source>
</evidence>
<dbReference type="EMBL" id="CAEZSR010000079">
    <property type="protein sequence ID" value="CAB4566755.1"/>
    <property type="molecule type" value="Genomic_DNA"/>
</dbReference>
<dbReference type="PANTHER" id="PTHR34858:SF1">
    <property type="entry name" value="CYSO-CYSTEINE PEPTIDASE"/>
    <property type="match status" value="1"/>
</dbReference>
<name>A0A6J6DV13_9ZZZZ</name>
<feature type="domain" description="MPN" evidence="6">
    <location>
        <begin position="15"/>
        <end position="135"/>
    </location>
</feature>
<evidence type="ECO:0000313" key="7">
    <source>
        <dbReference type="EMBL" id="CAB4566755.1"/>
    </source>
</evidence>
<keyword evidence="4" id="KW-0862">Zinc</keyword>
<dbReference type="Pfam" id="PF14464">
    <property type="entry name" value="Prok-JAB"/>
    <property type="match status" value="1"/>
</dbReference>
<dbReference type="CDD" id="cd08070">
    <property type="entry name" value="MPN_like"/>
    <property type="match status" value="1"/>
</dbReference>
<evidence type="ECO:0000256" key="4">
    <source>
        <dbReference type="ARBA" id="ARBA00022833"/>
    </source>
</evidence>
<keyword evidence="2" id="KW-0479">Metal-binding</keyword>
<dbReference type="Gene3D" id="3.40.140.10">
    <property type="entry name" value="Cytidine Deaminase, domain 2"/>
    <property type="match status" value="1"/>
</dbReference>
<dbReference type="AlphaFoldDB" id="A0A6J6DV13"/>
<dbReference type="GO" id="GO:0008235">
    <property type="term" value="F:metalloexopeptidase activity"/>
    <property type="evidence" value="ECO:0007669"/>
    <property type="project" value="TreeGrafter"/>
</dbReference>
<dbReference type="GO" id="GO:0006508">
    <property type="term" value="P:proteolysis"/>
    <property type="evidence" value="ECO:0007669"/>
    <property type="project" value="UniProtKB-KW"/>
</dbReference>
<keyword evidence="5" id="KW-0482">Metalloprotease</keyword>
<dbReference type="GO" id="GO:0008270">
    <property type="term" value="F:zinc ion binding"/>
    <property type="evidence" value="ECO:0007669"/>
    <property type="project" value="TreeGrafter"/>
</dbReference>
<dbReference type="InterPro" id="IPR037518">
    <property type="entry name" value="MPN"/>
</dbReference>
<evidence type="ECO:0000259" key="6">
    <source>
        <dbReference type="PROSITE" id="PS50249"/>
    </source>
</evidence>
<reference evidence="7" key="1">
    <citation type="submission" date="2020-05" db="EMBL/GenBank/DDBJ databases">
        <authorList>
            <person name="Chiriac C."/>
            <person name="Salcher M."/>
            <person name="Ghai R."/>
            <person name="Kavagutti S V."/>
        </authorList>
    </citation>
    <scope>NUCLEOTIDE SEQUENCE</scope>
</reference>
<dbReference type="SMART" id="SM00232">
    <property type="entry name" value="JAB_MPN"/>
    <property type="match status" value="1"/>
</dbReference>
<evidence type="ECO:0000256" key="5">
    <source>
        <dbReference type="ARBA" id="ARBA00023049"/>
    </source>
</evidence>
<dbReference type="SUPFAM" id="SSF102712">
    <property type="entry name" value="JAB1/MPN domain"/>
    <property type="match status" value="1"/>
</dbReference>
<sequence length="144" mass="15292">MLGTLAAVTSPRAPLAFPADAYARMIGHVYDGYPLEACGLLVGRGSTVAEFVPCTNAAASARVYSIDPREHLRAERAAEDAGLEVIGVVHSHTHSEPYPSPTDVAQAPDPNWHYVIVSLKRGAPESRSYRIVDGAISEEPIAVG</sequence>
<gene>
    <name evidence="7" type="ORF">UFOPK1493_02139</name>
</gene>
<dbReference type="InterPro" id="IPR000555">
    <property type="entry name" value="JAMM/MPN+_dom"/>
</dbReference>
<protein>
    <submittedName>
        <fullName evidence="7">Unannotated protein</fullName>
    </submittedName>
</protein>